<dbReference type="GO" id="GO:0009307">
    <property type="term" value="P:DNA restriction-modification system"/>
    <property type="evidence" value="ECO:0007669"/>
    <property type="project" value="InterPro"/>
</dbReference>
<keyword evidence="1" id="KW-0489">Methyltransferase</keyword>
<proteinExistence type="predicted"/>
<dbReference type="Proteomes" id="UP000037193">
    <property type="component" value="Unassembled WGS sequence"/>
</dbReference>
<accession>A0A0L7B6J5</accession>
<name>A0A0L7B6J5_BIFBR</name>
<evidence type="ECO:0000313" key="2">
    <source>
        <dbReference type="Proteomes" id="UP000037193"/>
    </source>
</evidence>
<dbReference type="InterPro" id="IPR008593">
    <property type="entry name" value="Dam_MeTrfase"/>
</dbReference>
<dbReference type="PATRIC" id="fig|1365965.3.peg.433"/>
<organism evidence="1 2">
    <name type="scientific">Bifidobacterium breve MCC 1128</name>
    <dbReference type="NCBI Taxonomy" id="1365965"/>
    <lineage>
        <taxon>Bacteria</taxon>
        <taxon>Bacillati</taxon>
        <taxon>Actinomycetota</taxon>
        <taxon>Actinomycetes</taxon>
        <taxon>Bifidobacteriales</taxon>
        <taxon>Bifidobacteriaceae</taxon>
        <taxon>Bifidobacterium</taxon>
    </lineage>
</organism>
<dbReference type="Pfam" id="PF05869">
    <property type="entry name" value="Dam"/>
    <property type="match status" value="1"/>
</dbReference>
<dbReference type="AlphaFoldDB" id="A0A0L7B6J5"/>
<dbReference type="GO" id="GO:0003677">
    <property type="term" value="F:DNA binding"/>
    <property type="evidence" value="ECO:0007669"/>
    <property type="project" value="InterPro"/>
</dbReference>
<keyword evidence="1" id="KW-0808">Transferase</keyword>
<dbReference type="EMBL" id="AVQD01000003">
    <property type="protein sequence ID" value="KOA42858.1"/>
    <property type="molecule type" value="Genomic_DNA"/>
</dbReference>
<dbReference type="GO" id="GO:0032259">
    <property type="term" value="P:methylation"/>
    <property type="evidence" value="ECO:0007669"/>
    <property type="project" value="UniProtKB-KW"/>
</dbReference>
<evidence type="ECO:0000313" key="1">
    <source>
        <dbReference type="EMBL" id="KOA42858.1"/>
    </source>
</evidence>
<dbReference type="RefSeq" id="WP_052789141.1">
    <property type="nucleotide sequence ID" value="NZ_AVQD01000003.1"/>
</dbReference>
<protein>
    <submittedName>
        <fullName evidence="1">DNA N-6-adenine-methyltransferase</fullName>
    </submittedName>
</protein>
<sequence length="153" mass="17373">MSNFYTAGAAAMTSNKDDWETPQKLFDQLNEEFHFTLDAASSDQNAKCEHHYTASNSGLEHSWEGETVFCNPPYGRNIGDWIRKASREASKPNTLVVLLVPARTDTRWFQNHILHRAEVRFLPGRLKYEVDGQAGEAAPFPSMIVIMRTGERQ</sequence>
<dbReference type="GO" id="GO:0009007">
    <property type="term" value="F:site-specific DNA-methyltransferase (adenine-specific) activity"/>
    <property type="evidence" value="ECO:0007669"/>
    <property type="project" value="InterPro"/>
</dbReference>
<reference evidence="1 2" key="1">
    <citation type="journal article" date="2015" name="Int J Genomics">
        <title>Comparative Genomics Revealed Genetic Diversity and Species/Strain-Level Differences in Carbohydrate Metabolism of Three Probiotic Bifidobacterial Species.</title>
        <authorList>
            <person name="Odamaki T."/>
            <person name="Horigome A."/>
            <person name="Sugahara H."/>
            <person name="Hashikura N."/>
            <person name="Minami J."/>
            <person name="Xiao J.Z."/>
            <person name="Abe F."/>
        </authorList>
    </citation>
    <scope>NUCLEOTIDE SEQUENCE [LARGE SCALE GENOMIC DNA]</scope>
    <source>
        <strain evidence="1 2">MCC 1128</strain>
    </source>
</reference>
<comment type="caution">
    <text evidence="1">The sequence shown here is derived from an EMBL/GenBank/DDBJ whole genome shotgun (WGS) entry which is preliminary data.</text>
</comment>
<dbReference type="NCBIfam" id="TIGR01712">
    <property type="entry name" value="phage_N6A_met"/>
    <property type="match status" value="1"/>
</dbReference>
<gene>
    <name evidence="1" type="ORF">BBM1128_02145</name>
</gene>